<gene>
    <name evidence="2" type="primary">LOC101241713</name>
</gene>
<accession>A0ABM4BFP7</accession>
<dbReference type="Proteomes" id="UP001652625">
    <property type="component" value="Chromosome 02"/>
</dbReference>
<name>A0ABM4BFP7_HYDVU</name>
<evidence type="ECO:0000313" key="1">
    <source>
        <dbReference type="Proteomes" id="UP001652625"/>
    </source>
</evidence>
<organism evidence="1 2">
    <name type="scientific">Hydra vulgaris</name>
    <name type="common">Hydra</name>
    <name type="synonym">Hydra attenuata</name>
    <dbReference type="NCBI Taxonomy" id="6087"/>
    <lineage>
        <taxon>Eukaryota</taxon>
        <taxon>Metazoa</taxon>
        <taxon>Cnidaria</taxon>
        <taxon>Hydrozoa</taxon>
        <taxon>Hydroidolina</taxon>
        <taxon>Anthoathecata</taxon>
        <taxon>Aplanulata</taxon>
        <taxon>Hydridae</taxon>
        <taxon>Hydra</taxon>
    </lineage>
</organism>
<reference evidence="2" key="2">
    <citation type="submission" date="2025-08" db="UniProtKB">
        <authorList>
            <consortium name="RefSeq"/>
        </authorList>
    </citation>
    <scope>IDENTIFICATION</scope>
</reference>
<evidence type="ECO:0000313" key="2">
    <source>
        <dbReference type="RefSeq" id="XP_065647801.1"/>
    </source>
</evidence>
<sequence length="752" mass="85697">MASFVSQRSYPKWKEPFNFTNENARSIQQNKLQKQMSLSKEYGSAIISRDLAKEDMLVSTSTVKVESDSESTNLDDIKSLWGIKLRHVVVKDNQSTPSNSNEVDSFFDFGYSKSPSESNSEGFVKKIKKLDRSISLDYLAKDSSYVNKNNISLNNQKSYEILSDVIKPEKKPTKIRRTKSLFMQTLSNQIFYQPVDTEEKPVLNLEELLMKDEKKLRGTVYNEQTSNNIPEDKMNLLNISKQEVKFPISKEKTISENVQLNKISNFDTKSKDKILLNFKEKKNPEVIHYPISTSQFATSTELVSSKDSKSIKNQQLDVKILKKMSLQPSINYSPISVVKIDATPDLKKNIVFNKTDESTASELKKSNTIFNETGANTIPESIKNDVFNKTDARTAPELKKNIVFNKLGQVIVNDYDVKEPVSNFDIKDVLQKESLDSTQFSVRNLKETANNKQSTTVNTKVDNSSYVPNDQSSGIKVYQEDNHKIDKHSEEKIPMSSGIFYENNNIASTNFNSYSSLKIIDSKLSKSIETNVLKESPSNAVIERINDISKKENFTQKPYLAFDLNPNNQRISRLTIIPGVDRDAQLEYGKYQIGVKNLNGSNNLQNFKVLIFTSNNLDEEFSEEELFVPKVVYNGVVEQIKSILLTNKSSVQKKKVVFAVKNLETIYSYPSEDSYPIEDFYTDSDVDILLAKENEANTSIFGIESAIQQERERLIKTYYENQFQEKVPPTLSTEGDHYQIHSIQEDGGVMLF</sequence>
<dbReference type="GeneID" id="101241713"/>
<protein>
    <submittedName>
        <fullName evidence="2">Uncharacterized protein LOC101241713</fullName>
    </submittedName>
</protein>
<dbReference type="RefSeq" id="XP_065647801.1">
    <property type="nucleotide sequence ID" value="XM_065791729.1"/>
</dbReference>
<reference evidence="1" key="1">
    <citation type="submission" date="2025-05" db="UniProtKB">
        <authorList>
            <consortium name="RefSeq"/>
        </authorList>
    </citation>
    <scope>NUCLEOTIDE SEQUENCE [LARGE SCALE GENOMIC DNA]</scope>
</reference>
<keyword evidence="1" id="KW-1185">Reference proteome</keyword>
<proteinExistence type="predicted"/>